<proteinExistence type="predicted"/>
<dbReference type="InterPro" id="IPR013766">
    <property type="entry name" value="Thioredoxin_domain"/>
</dbReference>
<dbReference type="OrthoDB" id="1069091at2"/>
<evidence type="ECO:0000313" key="7">
    <source>
        <dbReference type="EMBL" id="SNR51037.1"/>
    </source>
</evidence>
<dbReference type="PANTHER" id="PTHR42852:SF6">
    <property type="entry name" value="THIOL:DISULFIDE INTERCHANGE PROTEIN DSBE"/>
    <property type="match status" value="1"/>
</dbReference>
<dbReference type="CDD" id="cd02966">
    <property type="entry name" value="TlpA_like_family"/>
    <property type="match status" value="1"/>
</dbReference>
<dbReference type="InterPro" id="IPR036249">
    <property type="entry name" value="Thioredoxin-like_sf"/>
</dbReference>
<dbReference type="GO" id="GO:0017004">
    <property type="term" value="P:cytochrome complex assembly"/>
    <property type="evidence" value="ECO:0007669"/>
    <property type="project" value="UniProtKB-KW"/>
</dbReference>
<evidence type="ECO:0000256" key="2">
    <source>
        <dbReference type="ARBA" id="ARBA00022748"/>
    </source>
</evidence>
<protein>
    <submittedName>
        <fullName evidence="7">Peroxiredoxin</fullName>
    </submittedName>
</protein>
<dbReference type="Gene3D" id="3.40.30.10">
    <property type="entry name" value="Glutaredoxin"/>
    <property type="match status" value="1"/>
</dbReference>
<organism evidence="7 8">
    <name type="scientific">Lutibacter flavus</name>
    <dbReference type="NCBI Taxonomy" id="691689"/>
    <lineage>
        <taxon>Bacteria</taxon>
        <taxon>Pseudomonadati</taxon>
        <taxon>Bacteroidota</taxon>
        <taxon>Flavobacteriia</taxon>
        <taxon>Flavobacteriales</taxon>
        <taxon>Flavobacteriaceae</taxon>
        <taxon>Lutibacter</taxon>
    </lineage>
</organism>
<dbReference type="AlphaFoldDB" id="A0A238WWX6"/>
<dbReference type="PROSITE" id="PS00194">
    <property type="entry name" value="THIOREDOXIN_1"/>
    <property type="match status" value="1"/>
</dbReference>
<dbReference type="Proteomes" id="UP000198412">
    <property type="component" value="Unassembled WGS sequence"/>
</dbReference>
<feature type="chain" id="PRO_5012398837" evidence="5">
    <location>
        <begin position="20"/>
        <end position="373"/>
    </location>
</feature>
<gene>
    <name evidence="7" type="ORF">SAMN04488111_1300</name>
</gene>
<keyword evidence="3" id="KW-1015">Disulfide bond</keyword>
<dbReference type="InterPro" id="IPR025380">
    <property type="entry name" value="DUF4369"/>
</dbReference>
<dbReference type="InterPro" id="IPR050553">
    <property type="entry name" value="Thioredoxin_ResA/DsbE_sf"/>
</dbReference>
<keyword evidence="4" id="KW-0676">Redox-active center</keyword>
<feature type="domain" description="Thioredoxin" evidence="6">
    <location>
        <begin position="234"/>
        <end position="373"/>
    </location>
</feature>
<dbReference type="GO" id="GO:0016209">
    <property type="term" value="F:antioxidant activity"/>
    <property type="evidence" value="ECO:0007669"/>
    <property type="project" value="InterPro"/>
</dbReference>
<evidence type="ECO:0000313" key="8">
    <source>
        <dbReference type="Proteomes" id="UP000198412"/>
    </source>
</evidence>
<evidence type="ECO:0000256" key="3">
    <source>
        <dbReference type="ARBA" id="ARBA00023157"/>
    </source>
</evidence>
<reference evidence="8" key="1">
    <citation type="submission" date="2017-06" db="EMBL/GenBank/DDBJ databases">
        <authorList>
            <person name="Varghese N."/>
            <person name="Submissions S."/>
        </authorList>
    </citation>
    <scope>NUCLEOTIDE SEQUENCE [LARGE SCALE GENOMIC DNA]</scope>
    <source>
        <strain evidence="8">DSM 27993</strain>
    </source>
</reference>
<dbReference type="SUPFAM" id="SSF52833">
    <property type="entry name" value="Thioredoxin-like"/>
    <property type="match status" value="1"/>
</dbReference>
<dbReference type="GO" id="GO:0016491">
    <property type="term" value="F:oxidoreductase activity"/>
    <property type="evidence" value="ECO:0007669"/>
    <property type="project" value="InterPro"/>
</dbReference>
<dbReference type="InterPro" id="IPR017937">
    <property type="entry name" value="Thioredoxin_CS"/>
</dbReference>
<accession>A0A238WWX6</accession>
<keyword evidence="2" id="KW-0201">Cytochrome c-type biogenesis</keyword>
<dbReference type="EMBL" id="FZNX01000002">
    <property type="protein sequence ID" value="SNR51037.1"/>
    <property type="molecule type" value="Genomic_DNA"/>
</dbReference>
<evidence type="ECO:0000256" key="4">
    <source>
        <dbReference type="ARBA" id="ARBA00023284"/>
    </source>
</evidence>
<dbReference type="PROSITE" id="PS51352">
    <property type="entry name" value="THIOREDOXIN_2"/>
    <property type="match status" value="1"/>
</dbReference>
<sequence length="373" mass="42745">MRYTFFLAFSFFSFTLLFSGCTPKKENSFIISGNVPNLTNDYILLSHVEDLQNNKTVLIDSLKVNKRGKFNAVYFLEPDIYTLSFDNKKTIPLAINKGQHIVLKGDNLDELKITGSSDTQLLNDYESFRKESLNRLVKSVRDTIKKLKKENIKVHEIAELREVEVENYEKHLDELTLFIKEKMGTSIAVYATSTRWNSKNLPFLKELVSEFEGEHPEIDITKKLKNKIQLLQKTSIGTIVSNIKMPNQLGELISLDSIKGTYTLIDFWASWCPPCRTESTLLNELYKAYNSKGFEIYGISLDSKKERWLKALEMDNRIWTNVSTVEGFKTPVSIEYGITALPTNFLIDAEGEIIASNIHGKHLKAKIEELFSN</sequence>
<evidence type="ECO:0000256" key="1">
    <source>
        <dbReference type="ARBA" id="ARBA00004196"/>
    </source>
</evidence>
<dbReference type="Pfam" id="PF00578">
    <property type="entry name" value="AhpC-TSA"/>
    <property type="match status" value="1"/>
</dbReference>
<feature type="signal peptide" evidence="5">
    <location>
        <begin position="1"/>
        <end position="19"/>
    </location>
</feature>
<dbReference type="GO" id="GO:0030313">
    <property type="term" value="C:cell envelope"/>
    <property type="evidence" value="ECO:0007669"/>
    <property type="project" value="UniProtKB-SubCell"/>
</dbReference>
<comment type="subcellular location">
    <subcellularLocation>
        <location evidence="1">Cell envelope</location>
    </subcellularLocation>
</comment>
<evidence type="ECO:0000259" key="6">
    <source>
        <dbReference type="PROSITE" id="PS51352"/>
    </source>
</evidence>
<keyword evidence="8" id="KW-1185">Reference proteome</keyword>
<dbReference type="RefSeq" id="WP_089377636.1">
    <property type="nucleotide sequence ID" value="NZ_FZNX01000002.1"/>
</dbReference>
<name>A0A238WWX6_9FLAO</name>
<dbReference type="PROSITE" id="PS51257">
    <property type="entry name" value="PROKAR_LIPOPROTEIN"/>
    <property type="match status" value="1"/>
</dbReference>
<dbReference type="PANTHER" id="PTHR42852">
    <property type="entry name" value="THIOL:DISULFIDE INTERCHANGE PROTEIN DSBE"/>
    <property type="match status" value="1"/>
</dbReference>
<dbReference type="Pfam" id="PF14289">
    <property type="entry name" value="DUF4369"/>
    <property type="match status" value="1"/>
</dbReference>
<evidence type="ECO:0000256" key="5">
    <source>
        <dbReference type="SAM" id="SignalP"/>
    </source>
</evidence>
<keyword evidence="5" id="KW-0732">Signal</keyword>
<dbReference type="InterPro" id="IPR000866">
    <property type="entry name" value="AhpC/TSA"/>
</dbReference>